<feature type="signal peptide" evidence="2">
    <location>
        <begin position="1"/>
        <end position="27"/>
    </location>
</feature>
<dbReference type="OrthoDB" id="1685126at2"/>
<organism evidence="3 4">
    <name type="scientific">Dendrosporobacter quercicolus</name>
    <dbReference type="NCBI Taxonomy" id="146817"/>
    <lineage>
        <taxon>Bacteria</taxon>
        <taxon>Bacillati</taxon>
        <taxon>Bacillota</taxon>
        <taxon>Negativicutes</taxon>
        <taxon>Selenomonadales</taxon>
        <taxon>Sporomusaceae</taxon>
        <taxon>Dendrosporobacter</taxon>
    </lineage>
</organism>
<evidence type="ECO:0000256" key="2">
    <source>
        <dbReference type="SAM" id="SignalP"/>
    </source>
</evidence>
<dbReference type="AlphaFoldDB" id="A0A1G9LD51"/>
<sequence length="130" mass="15004">MKSVVKKVAIYSMAGIMQFGLGGTALAASPAEDSPATQQQYIEDSRPEAENGQVNFQSDQVNHEEDQSNLENQADSDKTQAQKEREHLENERYKKAIQRKPNESDAEWQKRLQKENERREQNLEQIKQER</sequence>
<proteinExistence type="predicted"/>
<dbReference type="EMBL" id="FNHB01000001">
    <property type="protein sequence ID" value="SDL59880.1"/>
    <property type="molecule type" value="Genomic_DNA"/>
</dbReference>
<name>A0A1G9LD51_9FIRM</name>
<evidence type="ECO:0000256" key="1">
    <source>
        <dbReference type="SAM" id="MobiDB-lite"/>
    </source>
</evidence>
<feature type="chain" id="PRO_5011701632" evidence="2">
    <location>
        <begin position="28"/>
        <end position="130"/>
    </location>
</feature>
<dbReference type="STRING" id="146817.SAMN04488502_101312"/>
<feature type="compositionally biased region" description="Basic and acidic residues" evidence="1">
    <location>
        <begin position="75"/>
        <end position="130"/>
    </location>
</feature>
<protein>
    <submittedName>
        <fullName evidence="3">Uncharacterized protein</fullName>
    </submittedName>
</protein>
<evidence type="ECO:0000313" key="4">
    <source>
        <dbReference type="Proteomes" id="UP000214880"/>
    </source>
</evidence>
<keyword evidence="2" id="KW-0732">Signal</keyword>
<dbReference type="RefSeq" id="WP_092067602.1">
    <property type="nucleotide sequence ID" value="NZ_FNHB01000001.1"/>
</dbReference>
<keyword evidence="4" id="KW-1185">Reference proteome</keyword>
<evidence type="ECO:0000313" key="3">
    <source>
        <dbReference type="EMBL" id="SDL59880.1"/>
    </source>
</evidence>
<feature type="region of interest" description="Disordered" evidence="1">
    <location>
        <begin position="26"/>
        <end position="130"/>
    </location>
</feature>
<dbReference type="Proteomes" id="UP000214880">
    <property type="component" value="Unassembled WGS sequence"/>
</dbReference>
<accession>A0A1G9LD51</accession>
<reference evidence="3 4" key="1">
    <citation type="submission" date="2016-10" db="EMBL/GenBank/DDBJ databases">
        <authorList>
            <person name="de Groot N.N."/>
        </authorList>
    </citation>
    <scope>NUCLEOTIDE SEQUENCE [LARGE SCALE GENOMIC DNA]</scope>
    <source>
        <strain evidence="3 4">DSM 1736</strain>
    </source>
</reference>
<gene>
    <name evidence="3" type="ORF">SAMN04488502_101312</name>
</gene>